<comment type="similarity">
    <text evidence="1 6">Belongs to the peptidase A1 family.</text>
</comment>
<evidence type="ECO:0000259" key="10">
    <source>
        <dbReference type="PROSITE" id="PS51767"/>
    </source>
</evidence>
<feature type="active site" evidence="5">
    <location>
        <position position="341"/>
    </location>
</feature>
<keyword evidence="9" id="KW-0732">Signal</keyword>
<dbReference type="InterPro" id="IPR034164">
    <property type="entry name" value="Pepsin-like_dom"/>
</dbReference>
<evidence type="ECO:0000256" key="2">
    <source>
        <dbReference type="ARBA" id="ARBA00022670"/>
    </source>
</evidence>
<feature type="domain" description="Peptidase A1" evidence="10">
    <location>
        <begin position="130"/>
        <end position="455"/>
    </location>
</feature>
<dbReference type="Pfam" id="PF00026">
    <property type="entry name" value="Asp"/>
    <property type="match status" value="1"/>
</dbReference>
<protein>
    <submittedName>
        <fullName evidence="11">Pepsinogen a</fullName>
    </submittedName>
</protein>
<evidence type="ECO:0000256" key="9">
    <source>
        <dbReference type="SAM" id="SignalP"/>
    </source>
</evidence>
<feature type="transmembrane region" description="Helical" evidence="8">
    <location>
        <begin position="470"/>
        <end position="492"/>
    </location>
</feature>
<dbReference type="InterPro" id="IPR033121">
    <property type="entry name" value="PEPTIDASE_A1"/>
</dbReference>
<feature type="signal peptide" evidence="9">
    <location>
        <begin position="1"/>
        <end position="30"/>
    </location>
</feature>
<dbReference type="PANTHER" id="PTHR47966">
    <property type="entry name" value="BETA-SITE APP-CLEAVING ENZYME, ISOFORM A-RELATED"/>
    <property type="match status" value="1"/>
</dbReference>
<organism evidence="11 12">
    <name type="scientific">Stylonychia lemnae</name>
    <name type="common">Ciliate</name>
    <dbReference type="NCBI Taxonomy" id="5949"/>
    <lineage>
        <taxon>Eukaryota</taxon>
        <taxon>Sar</taxon>
        <taxon>Alveolata</taxon>
        <taxon>Ciliophora</taxon>
        <taxon>Intramacronucleata</taxon>
        <taxon>Spirotrichea</taxon>
        <taxon>Stichotrichia</taxon>
        <taxon>Sporadotrichida</taxon>
        <taxon>Oxytrichidae</taxon>
        <taxon>Stylonychinae</taxon>
        <taxon>Stylonychia</taxon>
    </lineage>
</organism>
<dbReference type="AlphaFoldDB" id="A0A078ADW7"/>
<evidence type="ECO:0000256" key="8">
    <source>
        <dbReference type="SAM" id="Phobius"/>
    </source>
</evidence>
<feature type="region of interest" description="Disordered" evidence="7">
    <location>
        <begin position="501"/>
        <end position="545"/>
    </location>
</feature>
<gene>
    <name evidence="11" type="primary">Contig19279.g20437</name>
    <name evidence="11" type="ORF">STYLEM_9041</name>
</gene>
<dbReference type="InParanoid" id="A0A078ADW7"/>
<name>A0A078ADW7_STYLE</name>
<feature type="compositionally biased region" description="Basic and acidic residues" evidence="7">
    <location>
        <begin position="501"/>
        <end position="519"/>
    </location>
</feature>
<reference evidence="11 12" key="1">
    <citation type="submission" date="2014-06" db="EMBL/GenBank/DDBJ databases">
        <authorList>
            <person name="Swart Estienne"/>
        </authorList>
    </citation>
    <scope>NUCLEOTIDE SEQUENCE [LARGE SCALE GENOMIC DNA]</scope>
    <source>
        <strain evidence="11 12">130c</strain>
    </source>
</reference>
<dbReference type="PROSITE" id="PS51767">
    <property type="entry name" value="PEPTIDASE_A1"/>
    <property type="match status" value="1"/>
</dbReference>
<feature type="chain" id="PRO_5001729438" evidence="9">
    <location>
        <begin position="31"/>
        <end position="545"/>
    </location>
</feature>
<dbReference type="PRINTS" id="PR00792">
    <property type="entry name" value="PEPSIN"/>
</dbReference>
<evidence type="ECO:0000256" key="4">
    <source>
        <dbReference type="ARBA" id="ARBA00022801"/>
    </source>
</evidence>
<dbReference type="GO" id="GO:0006508">
    <property type="term" value="P:proteolysis"/>
    <property type="evidence" value="ECO:0007669"/>
    <property type="project" value="UniProtKB-KW"/>
</dbReference>
<evidence type="ECO:0000256" key="1">
    <source>
        <dbReference type="ARBA" id="ARBA00007447"/>
    </source>
</evidence>
<dbReference type="InterPro" id="IPR001969">
    <property type="entry name" value="Aspartic_peptidase_AS"/>
</dbReference>
<evidence type="ECO:0000256" key="3">
    <source>
        <dbReference type="ARBA" id="ARBA00022750"/>
    </source>
</evidence>
<dbReference type="InterPro" id="IPR001461">
    <property type="entry name" value="Aspartic_peptidase_A1"/>
</dbReference>
<keyword evidence="2 6" id="KW-0645">Protease</keyword>
<keyword evidence="3 6" id="KW-0064">Aspartyl protease</keyword>
<dbReference type="OrthoDB" id="15189at2759"/>
<dbReference type="Gene3D" id="2.40.70.10">
    <property type="entry name" value="Acid Proteases"/>
    <property type="match status" value="2"/>
</dbReference>
<sequence length="545" mass="62618">MMKQAMLKFSHLSNLKIFLLLLGLTPLTQQAILDLELNKIDNSLAHQLQTKGEEGLDEWMSNNQHKNIDKSGLYRAIEGVVSDQLLQKKQNTYSQKFLDTAAGSLILQQYDDQQEQIFEKELRNYLDIQYFGTLYLGSQQEDMTFIFDTGSSWLWAPTKDCKICHKSEKYDPKVSEFFEQISDEPTVVTYGTGQVRGYLSQDQVCLQKNLSSCLQEFQFLSVFETYELGGLKSDGVIGLAPSSYRSGPNLFIDELYQNGLIENRVFSFYMANDGFPQPQKEFKSRLTFGGYNASIAGKKFEDYGSPTWNELINSNYWSVQLVGARLGDKQLQMSTNIAIVDTGTSYLLMPNPDFDQLVTYFQNYLICGQDQQKNLFKCLCTEQIYQNFPNIKIQIGNNVYSFPKEKYVLPFNGTCYFMIMNMTFREGTGLWILGDNFLQSYLTIFDYDNLRVGFIGESKYEEIPKTMIEYLTYFVLGLLLVVIIFVIFQLCFNHKPKEDNDGGYKRTRSNDRPIKRETTSDASPFGQPLLTVGGTQTDRQQKLLD</sequence>
<evidence type="ECO:0000313" key="11">
    <source>
        <dbReference type="EMBL" id="CDW80046.1"/>
    </source>
</evidence>
<evidence type="ECO:0000313" key="12">
    <source>
        <dbReference type="Proteomes" id="UP000039865"/>
    </source>
</evidence>
<dbReference type="PROSITE" id="PS00141">
    <property type="entry name" value="ASP_PROTEASE"/>
    <property type="match status" value="1"/>
</dbReference>
<evidence type="ECO:0000256" key="6">
    <source>
        <dbReference type="RuleBase" id="RU000454"/>
    </source>
</evidence>
<dbReference type="EMBL" id="CCKQ01008586">
    <property type="protein sequence ID" value="CDW80046.1"/>
    <property type="molecule type" value="Genomic_DNA"/>
</dbReference>
<dbReference type="OMA" id="DEHNTNA"/>
<evidence type="ECO:0000256" key="7">
    <source>
        <dbReference type="SAM" id="MobiDB-lite"/>
    </source>
</evidence>
<dbReference type="CDD" id="cd05471">
    <property type="entry name" value="pepsin_like"/>
    <property type="match status" value="1"/>
</dbReference>
<evidence type="ECO:0000256" key="5">
    <source>
        <dbReference type="PIRSR" id="PIRSR601461-1"/>
    </source>
</evidence>
<keyword evidence="12" id="KW-1185">Reference proteome</keyword>
<dbReference type="InterPro" id="IPR021109">
    <property type="entry name" value="Peptidase_aspartic_dom_sf"/>
</dbReference>
<dbReference type="PANTHER" id="PTHR47966:SF51">
    <property type="entry name" value="BETA-SITE APP-CLEAVING ENZYME, ISOFORM A-RELATED"/>
    <property type="match status" value="1"/>
</dbReference>
<dbReference type="GO" id="GO:0004190">
    <property type="term" value="F:aspartic-type endopeptidase activity"/>
    <property type="evidence" value="ECO:0007669"/>
    <property type="project" value="UniProtKB-KW"/>
</dbReference>
<proteinExistence type="inferred from homology"/>
<keyword evidence="8" id="KW-0472">Membrane</keyword>
<keyword evidence="8" id="KW-1133">Transmembrane helix</keyword>
<feature type="active site" evidence="5">
    <location>
        <position position="148"/>
    </location>
</feature>
<keyword evidence="8" id="KW-0812">Transmembrane</keyword>
<accession>A0A078ADW7</accession>
<keyword evidence="4 6" id="KW-0378">Hydrolase</keyword>
<dbReference type="Proteomes" id="UP000039865">
    <property type="component" value="Unassembled WGS sequence"/>
</dbReference>
<dbReference type="SUPFAM" id="SSF50630">
    <property type="entry name" value="Acid proteases"/>
    <property type="match status" value="1"/>
</dbReference>